<feature type="non-terminal residue" evidence="2">
    <location>
        <position position="351"/>
    </location>
</feature>
<keyword evidence="3" id="KW-1185">Reference proteome</keyword>
<protein>
    <submittedName>
        <fullName evidence="2">Uncharacterized protein</fullName>
    </submittedName>
</protein>
<dbReference type="EMBL" id="CAJPVJ010000886">
    <property type="protein sequence ID" value="CAG2163618.1"/>
    <property type="molecule type" value="Genomic_DNA"/>
</dbReference>
<evidence type="ECO:0000313" key="3">
    <source>
        <dbReference type="Proteomes" id="UP000728032"/>
    </source>
</evidence>
<feature type="region of interest" description="Disordered" evidence="1">
    <location>
        <begin position="81"/>
        <end position="100"/>
    </location>
</feature>
<dbReference type="AlphaFoldDB" id="A0A7R9LH39"/>
<evidence type="ECO:0000256" key="1">
    <source>
        <dbReference type="SAM" id="MobiDB-lite"/>
    </source>
</evidence>
<dbReference type="EMBL" id="OC915711">
    <property type="protein sequence ID" value="CAD7641620.1"/>
    <property type="molecule type" value="Genomic_DNA"/>
</dbReference>
<organism evidence="2">
    <name type="scientific">Oppiella nova</name>
    <dbReference type="NCBI Taxonomy" id="334625"/>
    <lineage>
        <taxon>Eukaryota</taxon>
        <taxon>Metazoa</taxon>
        <taxon>Ecdysozoa</taxon>
        <taxon>Arthropoda</taxon>
        <taxon>Chelicerata</taxon>
        <taxon>Arachnida</taxon>
        <taxon>Acari</taxon>
        <taxon>Acariformes</taxon>
        <taxon>Sarcoptiformes</taxon>
        <taxon>Oribatida</taxon>
        <taxon>Brachypylina</taxon>
        <taxon>Oppioidea</taxon>
        <taxon>Oppiidae</taxon>
        <taxon>Oppiella</taxon>
    </lineage>
</organism>
<evidence type="ECO:0000313" key="2">
    <source>
        <dbReference type="EMBL" id="CAD7641620.1"/>
    </source>
</evidence>
<accession>A0A7R9LH39</accession>
<feature type="compositionally biased region" description="Polar residues" evidence="1">
    <location>
        <begin position="90"/>
        <end position="100"/>
    </location>
</feature>
<name>A0A7R9LH39_9ACAR</name>
<gene>
    <name evidence="2" type="ORF">ONB1V03_LOCUS3192</name>
</gene>
<proteinExistence type="predicted"/>
<dbReference type="OrthoDB" id="6516398at2759"/>
<dbReference type="Proteomes" id="UP000728032">
    <property type="component" value="Unassembled WGS sequence"/>
</dbReference>
<reference evidence="2" key="1">
    <citation type="submission" date="2020-11" db="EMBL/GenBank/DDBJ databases">
        <authorList>
            <person name="Tran Van P."/>
        </authorList>
    </citation>
    <scope>NUCLEOTIDE SEQUENCE</scope>
</reference>
<sequence length="351" mass="40597">PISWLIHDIESAKLIGQKSDFTNKDFMPISWLIHDIESAKLIGQKSDFTNKDLKEDMMTSDMTPDINGNFNRESKRDVYEGQDSRKHITNRVSDSHTTSESITDMDEGITTEMVPTNKEPALKQTIKDDLFTNSDMRLALESNRYKWLAKKQLDEEIMYSPEVWRKQEDFMPISWLIHDIESAKLIGQKSDFTNKDLKEDMMTSDMTPDINGNFNRESKRDVYVGQDSRKHITNRVSDSHTTSESITEMDEGITTEMVPTNKEPALKQTIKDDLFTNSDMRLEVYELPGANKYMGLASNRTVVHKAPEVQPTVPSKTQMLKNNVKVSENSKNNYYFKNVLNRRALKTKKWF</sequence>